<keyword evidence="2" id="KW-1185">Reference proteome</keyword>
<dbReference type="InterPro" id="IPR008719">
    <property type="entry name" value="N2O_reductase_NosL"/>
</dbReference>
<accession>A0ABU1BUV4</accession>
<dbReference type="EMBL" id="JAUYVH010000018">
    <property type="protein sequence ID" value="MDQ9172231.1"/>
    <property type="molecule type" value="Genomic_DNA"/>
</dbReference>
<comment type="caution">
    <text evidence="1">The sequence shown here is derived from an EMBL/GenBank/DDBJ whole genome shotgun (WGS) entry which is preliminary data.</text>
</comment>
<gene>
    <name evidence="1" type="ORF">Q8A64_17605</name>
</gene>
<dbReference type="Proteomes" id="UP001225596">
    <property type="component" value="Unassembled WGS sequence"/>
</dbReference>
<protein>
    <submittedName>
        <fullName evidence="1">Nitrous oxide reductase accessory protein NosL</fullName>
    </submittedName>
</protein>
<dbReference type="RefSeq" id="WP_338438250.1">
    <property type="nucleotide sequence ID" value="NZ_JAUYVH010000018.1"/>
</dbReference>
<dbReference type="PANTHER" id="PTHR41247">
    <property type="entry name" value="HTH-TYPE TRANSCRIPTIONAL REPRESSOR YCNK"/>
    <property type="match status" value="1"/>
</dbReference>
<proteinExistence type="predicted"/>
<dbReference type="SUPFAM" id="SSF160387">
    <property type="entry name" value="NosL/MerB-like"/>
    <property type="match status" value="1"/>
</dbReference>
<name>A0ABU1BUV4_9BURK</name>
<dbReference type="PROSITE" id="PS51257">
    <property type="entry name" value="PROKAR_LIPOPROTEIN"/>
    <property type="match status" value="1"/>
</dbReference>
<organism evidence="1 2">
    <name type="scientific">Keguizhuia sedimenti</name>
    <dbReference type="NCBI Taxonomy" id="3064264"/>
    <lineage>
        <taxon>Bacteria</taxon>
        <taxon>Pseudomonadati</taxon>
        <taxon>Pseudomonadota</taxon>
        <taxon>Betaproteobacteria</taxon>
        <taxon>Burkholderiales</taxon>
        <taxon>Oxalobacteraceae</taxon>
        <taxon>Keguizhuia</taxon>
    </lineage>
</organism>
<reference evidence="1 2" key="1">
    <citation type="submission" date="2023-08" db="EMBL/GenBank/DDBJ databases">
        <title>Oxalobacteraceae gen .nov., isolated from river sludge outside the plant.</title>
        <authorList>
            <person name="Zhao S.Y."/>
        </authorList>
    </citation>
    <scope>NUCLEOTIDE SEQUENCE [LARGE SCALE GENOMIC DNA]</scope>
    <source>
        <strain evidence="1 2">R-40</strain>
    </source>
</reference>
<sequence>MIQMKLKHIAATALIILAGCGKEVAQAIALEPDMDTVCALDGMVLKDYPGPKAQVHYAEGRPDFFCDLTELFATLLAPEQQRPVSAMFVQDMGKASWDKPEGHWIDAKNAFYVVGSKKAGSMGPAYGAFASSQDAMAFAQKEGGRVLRFDQITLDMLDHPARKNDNKMS</sequence>
<dbReference type="Pfam" id="PF05573">
    <property type="entry name" value="NosL"/>
    <property type="match status" value="1"/>
</dbReference>
<dbReference type="Gene3D" id="3.30.70.2060">
    <property type="match status" value="1"/>
</dbReference>
<evidence type="ECO:0000313" key="1">
    <source>
        <dbReference type="EMBL" id="MDQ9172231.1"/>
    </source>
</evidence>
<dbReference type="Gene3D" id="3.30.70.2050">
    <property type="match status" value="1"/>
</dbReference>
<dbReference type="PANTHER" id="PTHR41247:SF1">
    <property type="entry name" value="HTH-TYPE TRANSCRIPTIONAL REPRESSOR YCNK"/>
    <property type="match status" value="1"/>
</dbReference>
<evidence type="ECO:0000313" key="2">
    <source>
        <dbReference type="Proteomes" id="UP001225596"/>
    </source>
</evidence>